<dbReference type="Proteomes" id="UP000694864">
    <property type="component" value="Chromosome 20"/>
</dbReference>
<reference evidence="5" key="1">
    <citation type="journal article" date="2014" name="Nat. Commun.">
        <title>The emerging biofuel crop Camelina sativa retains a highly undifferentiated hexaploid genome structure.</title>
        <authorList>
            <person name="Kagale S."/>
            <person name="Koh C."/>
            <person name="Nixon J."/>
            <person name="Bollina V."/>
            <person name="Clarke W.E."/>
            <person name="Tuteja R."/>
            <person name="Spillane C."/>
            <person name="Robinson S.J."/>
            <person name="Links M.G."/>
            <person name="Clarke C."/>
            <person name="Higgins E.E."/>
            <person name="Huebert T."/>
            <person name="Sharpe A.G."/>
            <person name="Parkin I.A."/>
        </authorList>
    </citation>
    <scope>NUCLEOTIDE SEQUENCE [LARGE SCALE GENOMIC DNA]</scope>
    <source>
        <strain evidence="5">cv. DH55</strain>
    </source>
</reference>
<evidence type="ECO:0000256" key="3">
    <source>
        <dbReference type="SAM" id="MobiDB-lite"/>
    </source>
</evidence>
<dbReference type="InterPro" id="IPR044839">
    <property type="entry name" value="NDR1-like"/>
</dbReference>
<dbReference type="PANTHER" id="PTHR31415:SF172">
    <property type="entry name" value="TRANSMEMBRANE PROTEIN"/>
    <property type="match status" value="1"/>
</dbReference>
<gene>
    <name evidence="6" type="primary">LOC104772432</name>
</gene>
<dbReference type="GeneID" id="104772432"/>
<evidence type="ECO:0000256" key="1">
    <source>
        <dbReference type="ARBA" id="ARBA00004370"/>
    </source>
</evidence>
<evidence type="ECO:0000256" key="2">
    <source>
        <dbReference type="ARBA" id="ARBA00023136"/>
    </source>
</evidence>
<feature type="region of interest" description="Disordered" evidence="3">
    <location>
        <begin position="1"/>
        <end position="25"/>
    </location>
</feature>
<reference evidence="6" key="2">
    <citation type="submission" date="2025-08" db="UniProtKB">
        <authorList>
            <consortium name="RefSeq"/>
        </authorList>
    </citation>
    <scope>IDENTIFICATION</scope>
    <source>
        <tissue evidence="6">Leaf</tissue>
    </source>
</reference>
<evidence type="ECO:0000313" key="5">
    <source>
        <dbReference type="Proteomes" id="UP000694864"/>
    </source>
</evidence>
<dbReference type="PANTHER" id="PTHR31415">
    <property type="entry name" value="OS05G0367900 PROTEIN"/>
    <property type="match status" value="1"/>
</dbReference>
<dbReference type="RefSeq" id="XP_010495349.1">
    <property type="nucleotide sequence ID" value="XM_010497047.1"/>
</dbReference>
<sequence>MGYKTNSYDMAEEATLPKTQDREPTGKEGGLVCTGFCGGIFTVIALLVYLYNFVDNAPCDAKFSIESIALSPSSATWHVDFLVKNPSSRYSILYGGDETTVRLGPLNAAVLNTSHERKSPSHTAFSVDFVAEGNTNGVVFEQLDIKLRAKHKNYGESDNAGHVDISCYVELFANSVSVSNANVSTADWRIGFVARSPNTGCEISLHPLSSRLLRGSHVISNPSSPSPLSLGNSTDVVFEKVVLPQVTEDVIWDLRVEILYAMKTRVRDVRGLLTAVCPDIPVKFTTDPAGKMTGSLLGYMRRCELELRADLA</sequence>
<protein>
    <submittedName>
        <fullName evidence="6">Uncharacterized protein LOC104772432</fullName>
    </submittedName>
</protein>
<evidence type="ECO:0000313" key="6">
    <source>
        <dbReference type="RefSeq" id="XP_010495349.1"/>
    </source>
</evidence>
<proteinExistence type="predicted"/>
<organism evidence="5 6">
    <name type="scientific">Camelina sativa</name>
    <name type="common">False flax</name>
    <name type="synonym">Myagrum sativum</name>
    <dbReference type="NCBI Taxonomy" id="90675"/>
    <lineage>
        <taxon>Eukaryota</taxon>
        <taxon>Viridiplantae</taxon>
        <taxon>Streptophyta</taxon>
        <taxon>Embryophyta</taxon>
        <taxon>Tracheophyta</taxon>
        <taxon>Spermatophyta</taxon>
        <taxon>Magnoliopsida</taxon>
        <taxon>eudicotyledons</taxon>
        <taxon>Gunneridae</taxon>
        <taxon>Pentapetalae</taxon>
        <taxon>rosids</taxon>
        <taxon>malvids</taxon>
        <taxon>Brassicales</taxon>
        <taxon>Brassicaceae</taxon>
        <taxon>Camelineae</taxon>
        <taxon>Camelina</taxon>
    </lineage>
</organism>
<keyword evidence="4" id="KW-0812">Transmembrane</keyword>
<feature type="transmembrane region" description="Helical" evidence="4">
    <location>
        <begin position="30"/>
        <end position="51"/>
    </location>
</feature>
<keyword evidence="4" id="KW-1133">Transmembrane helix</keyword>
<comment type="subcellular location">
    <subcellularLocation>
        <location evidence="1">Membrane</location>
    </subcellularLocation>
</comment>
<evidence type="ECO:0000256" key="4">
    <source>
        <dbReference type="SAM" id="Phobius"/>
    </source>
</evidence>
<keyword evidence="5" id="KW-1185">Reference proteome</keyword>
<name>A0ABM0Y4J0_CAMSA</name>
<accession>A0ABM0Y4J0</accession>
<keyword evidence="2 4" id="KW-0472">Membrane</keyword>